<dbReference type="PROSITE" id="PS51257">
    <property type="entry name" value="PROKAR_LIPOPROTEIN"/>
    <property type="match status" value="1"/>
</dbReference>
<sequence precursor="true">MKNSFDKKLAVLLAAAMTISLSACSNSDDDKDDNSDKSAVTTTEKATSNDGENETTAPEDSDSEAETEPPKELEPEDPPAEYEIKSPVLEKANEFDLGKLNFYNNTCIYTGDSNDNIDVYDINGKKLLGGGVKLVTQLKYTEDVYTFTKFEGDMTYEGLMDADGNEILSIDEHVGTFESINKRFVKAYIPEGATTNEDEAIYYVTPNQFSITPGNNDTFYKGTVKIYDLENKKFLENTACTFDPRVTVYGDIISFYDADNNTVYVNADDEVLEFDSDFVPVGEDFLIGSKDGKYVVADHSMNEIIATDYNVNNLDNSDYYYIIRDYENSKSGIMSEKGRTIIEPKYDQIYNLSEGYFQYNTGENYGILKADGTELTPADYHIISEPVPGFFTCRTKDNVSSLVDRTGKVLYTESGDDSLYTLDTPYYLSNGEYNYLILGTGEFSLKLKNSGTYLGKNMLYVYQDHVVYDLVTGEKLFEDIDKASMAYGRLCIVKDGKVTVYNVK</sequence>
<feature type="compositionally biased region" description="Polar residues" evidence="1">
    <location>
        <begin position="39"/>
        <end position="50"/>
    </location>
</feature>
<dbReference type="HOGENOM" id="CLU_520615_0_0_9"/>
<dbReference type="PANTHER" id="PTHR37841:SF1">
    <property type="entry name" value="DUF3298 DOMAIN-CONTAINING PROTEIN"/>
    <property type="match status" value="1"/>
</dbReference>
<dbReference type="PANTHER" id="PTHR37841">
    <property type="entry name" value="GLR2918 PROTEIN"/>
    <property type="match status" value="1"/>
</dbReference>
<dbReference type="SUPFAM" id="SSF50998">
    <property type="entry name" value="Quinoprotein alcohol dehydrogenase-like"/>
    <property type="match status" value="1"/>
</dbReference>
<name>E6UIT9_RUMA7</name>
<evidence type="ECO:0000313" key="3">
    <source>
        <dbReference type="EMBL" id="ADU21391.1"/>
    </source>
</evidence>
<feature type="compositionally biased region" description="Acidic residues" evidence="1">
    <location>
        <begin position="51"/>
        <end position="67"/>
    </location>
</feature>
<dbReference type="AlphaFoldDB" id="E6UIT9"/>
<organism evidence="3 4">
    <name type="scientific">Ruminococcus albus (strain ATCC 27210 / DSM 20455 / JCM 14654 / NCDO 2250 / 7)</name>
    <dbReference type="NCBI Taxonomy" id="697329"/>
    <lineage>
        <taxon>Bacteria</taxon>
        <taxon>Bacillati</taxon>
        <taxon>Bacillota</taxon>
        <taxon>Clostridia</taxon>
        <taxon>Eubacteriales</taxon>
        <taxon>Oscillospiraceae</taxon>
        <taxon>Ruminococcus</taxon>
    </lineage>
</organism>
<evidence type="ECO:0008006" key="5">
    <source>
        <dbReference type="Google" id="ProtNLM"/>
    </source>
</evidence>
<evidence type="ECO:0000256" key="2">
    <source>
        <dbReference type="SAM" id="SignalP"/>
    </source>
</evidence>
<keyword evidence="2" id="KW-0732">Signal</keyword>
<evidence type="ECO:0000256" key="1">
    <source>
        <dbReference type="SAM" id="MobiDB-lite"/>
    </source>
</evidence>
<dbReference type="Proteomes" id="UP000006919">
    <property type="component" value="Chromosome"/>
</dbReference>
<proteinExistence type="predicted"/>
<dbReference type="Pfam" id="PF14903">
    <property type="entry name" value="WG_beta_rep"/>
    <property type="match status" value="1"/>
</dbReference>
<dbReference type="EMBL" id="CP002403">
    <property type="protein sequence ID" value="ADU21391.1"/>
    <property type="molecule type" value="Genomic_DNA"/>
</dbReference>
<dbReference type="RefSeq" id="WP_013497569.1">
    <property type="nucleotide sequence ID" value="NC_014833.1"/>
</dbReference>
<feature type="chain" id="PRO_5038914344" description="WG containing repeat-containing protein" evidence="2">
    <location>
        <begin position="24"/>
        <end position="504"/>
    </location>
</feature>
<feature type="region of interest" description="Disordered" evidence="1">
    <location>
        <begin position="22"/>
        <end position="80"/>
    </location>
</feature>
<reference evidence="3 4" key="1">
    <citation type="journal article" date="2011" name="J. Bacteriol.">
        <title>Complete genome of the cellulolytic ruminal bacterium Ruminococcus albus 7.</title>
        <authorList>
            <person name="Suen G."/>
            <person name="Stevenson D.M."/>
            <person name="Bruce D.C."/>
            <person name="Chertkov O."/>
            <person name="Copeland A."/>
            <person name="Cheng J.F."/>
            <person name="Detter C."/>
            <person name="Detter J.C."/>
            <person name="Goodwin L.A."/>
            <person name="Han C.S."/>
            <person name="Hauser L.J."/>
            <person name="Ivanova N.N."/>
            <person name="Kyrpides N.C."/>
            <person name="Land M.L."/>
            <person name="Lapidus A."/>
            <person name="Lucas S."/>
            <person name="Ovchinnikova G."/>
            <person name="Pitluck S."/>
            <person name="Tapia R."/>
            <person name="Woyke T."/>
            <person name="Boyum J."/>
            <person name="Mead D."/>
            <person name="Weimer P.J."/>
        </authorList>
    </citation>
    <scope>NUCLEOTIDE SEQUENCE [LARGE SCALE GENOMIC DNA]</scope>
    <source>
        <strain evidence="4">ATCC 27210 / DSM 20455 / JCM 14654 / NCDO 2250 / 7</strain>
    </source>
</reference>
<feature type="signal peptide" evidence="2">
    <location>
        <begin position="1"/>
        <end position="23"/>
    </location>
</feature>
<evidence type="ECO:0000313" key="4">
    <source>
        <dbReference type="Proteomes" id="UP000006919"/>
    </source>
</evidence>
<accession>E6UIT9</accession>
<dbReference type="KEGG" id="ral:Rumal_0864"/>
<protein>
    <recommendedName>
        <fullName evidence="5">WG containing repeat-containing protein</fullName>
    </recommendedName>
</protein>
<dbReference type="InterPro" id="IPR032774">
    <property type="entry name" value="WG_beta_rep"/>
</dbReference>
<dbReference type="InterPro" id="IPR011047">
    <property type="entry name" value="Quinoprotein_ADH-like_sf"/>
</dbReference>
<gene>
    <name evidence="3" type="ordered locus">Rumal_0864</name>
</gene>
<dbReference type="OrthoDB" id="210273at2"/>